<evidence type="ECO:0000313" key="7">
    <source>
        <dbReference type="EnsemblPlants" id="OGLUM10G16420.1"/>
    </source>
</evidence>
<dbReference type="Pfam" id="PF02798">
    <property type="entry name" value="GST_N"/>
    <property type="match status" value="1"/>
</dbReference>
<dbReference type="FunFam" id="1.20.1050.10:FF:000023">
    <property type="entry name" value="Probable glutathione S-transferase GSTU6"/>
    <property type="match status" value="1"/>
</dbReference>
<keyword evidence="2" id="KW-0808">Transferase</keyword>
<evidence type="ECO:0000256" key="2">
    <source>
        <dbReference type="ARBA" id="ARBA00022679"/>
    </source>
</evidence>
<proteinExistence type="inferred from homology"/>
<dbReference type="Proteomes" id="UP000026961">
    <property type="component" value="Chromosome 10"/>
</dbReference>
<accession>A0A0E0BCY1</accession>
<comment type="similarity">
    <text evidence="3">Belongs to the GST superfamily. Tau family.</text>
</comment>
<evidence type="ECO:0000256" key="1">
    <source>
        <dbReference type="ARBA" id="ARBA00012452"/>
    </source>
</evidence>
<sequence>MAGSGDELMLLGKWPSPFVTRVELALGLKGLSYEYVKQDLVNKSELLLASNPVHKKIPVLIHNGKPVCESSIIVQYIDEAFPDAGAGAALLPADPYERAVARFWVAYVDDKFVPAWVATFRGKTEEEKAEGMKQLLAAVETLEGALKDCSKGKPFFGGDTVGIVDVALGGLISWVKATELLAGSKIFDEEKAPLLAAWAQRFGELDVAEKVLPDVDGVVEFAKMRLAEAAAAAAAASKN</sequence>
<organism evidence="7">
    <name type="scientific">Oryza glumipatula</name>
    <dbReference type="NCBI Taxonomy" id="40148"/>
    <lineage>
        <taxon>Eukaryota</taxon>
        <taxon>Viridiplantae</taxon>
        <taxon>Streptophyta</taxon>
        <taxon>Embryophyta</taxon>
        <taxon>Tracheophyta</taxon>
        <taxon>Spermatophyta</taxon>
        <taxon>Magnoliopsida</taxon>
        <taxon>Liliopsida</taxon>
        <taxon>Poales</taxon>
        <taxon>Poaceae</taxon>
        <taxon>BOP clade</taxon>
        <taxon>Oryzoideae</taxon>
        <taxon>Oryzeae</taxon>
        <taxon>Oryzinae</taxon>
        <taxon>Oryza</taxon>
    </lineage>
</organism>
<dbReference type="InterPro" id="IPR010987">
    <property type="entry name" value="Glutathione-S-Trfase_C-like"/>
</dbReference>
<dbReference type="PANTHER" id="PTHR11260">
    <property type="entry name" value="GLUTATHIONE S-TRANSFERASE, GST, SUPERFAMILY, GST DOMAIN CONTAINING"/>
    <property type="match status" value="1"/>
</dbReference>
<evidence type="ECO:0000259" key="5">
    <source>
        <dbReference type="PROSITE" id="PS50404"/>
    </source>
</evidence>
<dbReference type="Gramene" id="OGLUM10G16420.1">
    <property type="protein sequence ID" value="OGLUM10G16420.1"/>
    <property type="gene ID" value="OGLUM10G16420"/>
</dbReference>
<dbReference type="InterPro" id="IPR004045">
    <property type="entry name" value="Glutathione_S-Trfase_N"/>
</dbReference>
<dbReference type="CDD" id="cd03058">
    <property type="entry name" value="GST_N_Tau"/>
    <property type="match status" value="1"/>
</dbReference>
<keyword evidence="8" id="KW-1185">Reference proteome</keyword>
<dbReference type="GO" id="GO:0004364">
    <property type="term" value="F:glutathione transferase activity"/>
    <property type="evidence" value="ECO:0007669"/>
    <property type="project" value="UniProtKB-EC"/>
</dbReference>
<dbReference type="AlphaFoldDB" id="A0A0E0BCY1"/>
<dbReference type="EC" id="2.5.1.18" evidence="1"/>
<dbReference type="SFLD" id="SFLDG01152">
    <property type="entry name" value="Main.3:_Omega-_and_Tau-like"/>
    <property type="match status" value="1"/>
</dbReference>
<dbReference type="InterPro" id="IPR045074">
    <property type="entry name" value="GST_C_Tau"/>
</dbReference>
<dbReference type="SFLD" id="SFLDG00358">
    <property type="entry name" value="Main_(cytGST)"/>
    <property type="match status" value="1"/>
</dbReference>
<evidence type="ECO:0000313" key="8">
    <source>
        <dbReference type="Proteomes" id="UP000026961"/>
    </source>
</evidence>
<dbReference type="InterPro" id="IPR036249">
    <property type="entry name" value="Thioredoxin-like_sf"/>
</dbReference>
<dbReference type="HOGENOM" id="CLU_011226_18_0_1"/>
<dbReference type="STRING" id="40148.A0A0E0BCY1"/>
<evidence type="ECO:0000256" key="4">
    <source>
        <dbReference type="ARBA" id="ARBA00047960"/>
    </source>
</evidence>
<dbReference type="PROSITE" id="PS50405">
    <property type="entry name" value="GST_CTER"/>
    <property type="match status" value="1"/>
</dbReference>
<dbReference type="InterPro" id="IPR040079">
    <property type="entry name" value="Glutathione_S-Trfase"/>
</dbReference>
<dbReference type="PROSITE" id="PS50404">
    <property type="entry name" value="GST_NTER"/>
    <property type="match status" value="1"/>
</dbReference>
<dbReference type="SUPFAM" id="SSF52833">
    <property type="entry name" value="Thioredoxin-like"/>
    <property type="match status" value="1"/>
</dbReference>
<reference evidence="7" key="2">
    <citation type="submission" date="2018-05" db="EMBL/GenBank/DDBJ databases">
        <title>OgluRS3 (Oryza glumaepatula Reference Sequence Version 3).</title>
        <authorList>
            <person name="Zhang J."/>
            <person name="Kudrna D."/>
            <person name="Lee S."/>
            <person name="Talag J."/>
            <person name="Welchert J."/>
            <person name="Wing R.A."/>
        </authorList>
    </citation>
    <scope>NUCLEOTIDE SEQUENCE [LARGE SCALE GENOMIC DNA]</scope>
</reference>
<feature type="domain" description="GST N-terminal" evidence="5">
    <location>
        <begin position="6"/>
        <end position="85"/>
    </location>
</feature>
<dbReference type="Pfam" id="PF00043">
    <property type="entry name" value="GST_C"/>
    <property type="match status" value="1"/>
</dbReference>
<protein>
    <recommendedName>
        <fullName evidence="1">glutathione transferase</fullName>
        <ecNumber evidence="1">2.5.1.18</ecNumber>
    </recommendedName>
</protein>
<dbReference type="Gene3D" id="3.40.30.10">
    <property type="entry name" value="Glutaredoxin"/>
    <property type="match status" value="1"/>
</dbReference>
<evidence type="ECO:0000256" key="3">
    <source>
        <dbReference type="ARBA" id="ARBA00025743"/>
    </source>
</evidence>
<evidence type="ECO:0000259" key="6">
    <source>
        <dbReference type="PROSITE" id="PS50405"/>
    </source>
</evidence>
<dbReference type="SUPFAM" id="SSF47616">
    <property type="entry name" value="GST C-terminal domain-like"/>
    <property type="match status" value="1"/>
</dbReference>
<dbReference type="PANTHER" id="PTHR11260:SF476">
    <property type="entry name" value="OS10G0530500 PROTEIN"/>
    <property type="match status" value="1"/>
</dbReference>
<feature type="domain" description="GST C-terminal" evidence="6">
    <location>
        <begin position="94"/>
        <end position="226"/>
    </location>
</feature>
<dbReference type="CDD" id="cd03185">
    <property type="entry name" value="GST_C_Tau"/>
    <property type="match status" value="1"/>
</dbReference>
<dbReference type="InterPro" id="IPR004046">
    <property type="entry name" value="GST_C"/>
</dbReference>
<comment type="catalytic activity">
    <reaction evidence="4">
        <text>RX + glutathione = an S-substituted glutathione + a halide anion + H(+)</text>
        <dbReference type="Rhea" id="RHEA:16437"/>
        <dbReference type="ChEBI" id="CHEBI:15378"/>
        <dbReference type="ChEBI" id="CHEBI:16042"/>
        <dbReference type="ChEBI" id="CHEBI:17792"/>
        <dbReference type="ChEBI" id="CHEBI:57925"/>
        <dbReference type="ChEBI" id="CHEBI:90779"/>
        <dbReference type="EC" id="2.5.1.18"/>
    </reaction>
</comment>
<dbReference type="FunFam" id="3.40.30.10:FF:000044">
    <property type="entry name" value="Glutathione S-transferase GSTU6"/>
    <property type="match status" value="1"/>
</dbReference>
<dbReference type="GO" id="GO:0005737">
    <property type="term" value="C:cytoplasm"/>
    <property type="evidence" value="ECO:0007669"/>
    <property type="project" value="TreeGrafter"/>
</dbReference>
<dbReference type="GO" id="GO:0006749">
    <property type="term" value="P:glutathione metabolic process"/>
    <property type="evidence" value="ECO:0007669"/>
    <property type="project" value="InterPro"/>
</dbReference>
<dbReference type="eggNOG" id="KOG0406">
    <property type="taxonomic scope" value="Eukaryota"/>
</dbReference>
<name>A0A0E0BCY1_9ORYZ</name>
<dbReference type="EnsemblPlants" id="OGLUM10G16420.1">
    <property type="protein sequence ID" value="OGLUM10G16420.1"/>
    <property type="gene ID" value="OGLUM10G16420"/>
</dbReference>
<dbReference type="InterPro" id="IPR045073">
    <property type="entry name" value="Omega/Tau-like"/>
</dbReference>
<dbReference type="InterPro" id="IPR036282">
    <property type="entry name" value="Glutathione-S-Trfase_C_sf"/>
</dbReference>
<reference evidence="7" key="1">
    <citation type="submission" date="2015-04" db="UniProtKB">
        <authorList>
            <consortium name="EnsemblPlants"/>
        </authorList>
    </citation>
    <scope>IDENTIFICATION</scope>
</reference>
<dbReference type="Gene3D" id="1.20.1050.10">
    <property type="match status" value="1"/>
</dbReference>
<dbReference type="SFLD" id="SFLDS00019">
    <property type="entry name" value="Glutathione_Transferase_(cytos"/>
    <property type="match status" value="1"/>
</dbReference>